<dbReference type="SUPFAM" id="SSF47336">
    <property type="entry name" value="ACP-like"/>
    <property type="match status" value="1"/>
</dbReference>
<name>A0A5S4H565_9ACTN</name>
<proteinExistence type="predicted"/>
<dbReference type="Gene3D" id="1.10.1200.10">
    <property type="entry name" value="ACP-like"/>
    <property type="match status" value="1"/>
</dbReference>
<gene>
    <name evidence="1" type="ORF">ETD96_11805</name>
</gene>
<evidence type="ECO:0000313" key="2">
    <source>
        <dbReference type="Proteomes" id="UP000305238"/>
    </source>
</evidence>
<dbReference type="AlphaFoldDB" id="A0A5S4H565"/>
<dbReference type="Proteomes" id="UP000305238">
    <property type="component" value="Unassembled WGS sequence"/>
</dbReference>
<evidence type="ECO:0008006" key="3">
    <source>
        <dbReference type="Google" id="ProtNLM"/>
    </source>
</evidence>
<comment type="caution">
    <text evidence="1">The sequence shown here is derived from an EMBL/GenBank/DDBJ whole genome shotgun (WGS) entry which is preliminary data.</text>
</comment>
<keyword evidence="2" id="KW-1185">Reference proteome</keyword>
<accession>A0A5S4H565</accession>
<dbReference type="EMBL" id="VCKZ01000063">
    <property type="protein sequence ID" value="TMR40257.1"/>
    <property type="molecule type" value="Genomic_DNA"/>
</dbReference>
<reference evidence="1 2" key="1">
    <citation type="submission" date="2019-05" db="EMBL/GenBank/DDBJ databases">
        <title>Draft genome sequence of Actinomadura geliboluensis A8036.</title>
        <authorList>
            <person name="Saricaoglu S."/>
            <person name="Isik K."/>
        </authorList>
    </citation>
    <scope>NUCLEOTIDE SEQUENCE [LARGE SCALE GENOMIC DNA]</scope>
    <source>
        <strain evidence="1 2">A8036</strain>
    </source>
</reference>
<dbReference type="InterPro" id="IPR036736">
    <property type="entry name" value="ACP-like_sf"/>
</dbReference>
<sequence>MATPGVTKQDIVKITIELLAAEQDRDPEDLFAELQAAGLDLPIDSLLITEVLARVESHCGGVRIGADNAAAWSLRSVHTFADTVLAAVVAAQNMHKQEA</sequence>
<dbReference type="OrthoDB" id="4237664at2"/>
<dbReference type="RefSeq" id="WP_138636357.1">
    <property type="nucleotide sequence ID" value="NZ_VCKZ01000063.1"/>
</dbReference>
<protein>
    <recommendedName>
        <fullName evidence="3">Acyl carrier protein</fullName>
    </recommendedName>
</protein>
<evidence type="ECO:0000313" key="1">
    <source>
        <dbReference type="EMBL" id="TMR40257.1"/>
    </source>
</evidence>
<organism evidence="1 2">
    <name type="scientific">Actinomadura geliboluensis</name>
    <dbReference type="NCBI Taxonomy" id="882440"/>
    <lineage>
        <taxon>Bacteria</taxon>
        <taxon>Bacillati</taxon>
        <taxon>Actinomycetota</taxon>
        <taxon>Actinomycetes</taxon>
        <taxon>Streptosporangiales</taxon>
        <taxon>Thermomonosporaceae</taxon>
        <taxon>Actinomadura</taxon>
    </lineage>
</organism>